<dbReference type="InterPro" id="IPR053151">
    <property type="entry name" value="RNase_H-like"/>
</dbReference>
<name>A0A834TYE4_9FABA</name>
<dbReference type="GO" id="GO:0003676">
    <property type="term" value="F:nucleic acid binding"/>
    <property type="evidence" value="ECO:0007669"/>
    <property type="project" value="InterPro"/>
</dbReference>
<dbReference type="InterPro" id="IPR026960">
    <property type="entry name" value="RVT-Znf"/>
</dbReference>
<protein>
    <submittedName>
        <fullName evidence="2">LINE-type retrotransposon LIb DNA</fullName>
    </submittedName>
</protein>
<dbReference type="InterPro" id="IPR002156">
    <property type="entry name" value="RNaseH_domain"/>
</dbReference>
<dbReference type="InterPro" id="IPR044730">
    <property type="entry name" value="RNase_H-like_dom_plant"/>
</dbReference>
<dbReference type="InterPro" id="IPR012337">
    <property type="entry name" value="RNaseH-like_sf"/>
</dbReference>
<evidence type="ECO:0000259" key="1">
    <source>
        <dbReference type="PROSITE" id="PS50879"/>
    </source>
</evidence>
<feature type="domain" description="RNase H type-1" evidence="1">
    <location>
        <begin position="204"/>
        <end position="335"/>
    </location>
</feature>
<sequence>MRSLISGPLSRNENEVTLEELVNQNGDWKWEILSFTLPIDIRHRFQAIHVDTSSPIADNTSWIGNVNGSFTTKFAYSVLCSSKFLWPEDSNWSWVWKLGCHPRYKLFIWLVLMNGLPTRGNLARRGMNIPSNCPICNLNVEENSHLFRDCVVTQQIFENSNFSAASIVFLAKGKAGKFAFLASKSDRGQNPPTQGIQVKWNPPPPNWAKLNTDGSCLTSTSDIGAGGILRDHLGKWVRGFSIFKGHGNSVMAELWAIYHGLRLASQIHIYSIIVDTDSLVVVNMLKDQKLDSNHHLFPLIRNCRSILSRFERSKIQHVHREGNYCADCLAKKASTTKYNLVSIQHALPEMYPLILADCLGIESSRKTGIGLFVLNSVCPLLDLF</sequence>
<reference evidence="2" key="1">
    <citation type="submission" date="2020-09" db="EMBL/GenBank/DDBJ databases">
        <title>Genome-Enabled Discovery of Anthraquinone Biosynthesis in Senna tora.</title>
        <authorList>
            <person name="Kang S.-H."/>
            <person name="Pandey R.P."/>
            <person name="Lee C.-M."/>
            <person name="Sim J.-S."/>
            <person name="Jeong J.-T."/>
            <person name="Choi B.-S."/>
            <person name="Jung M."/>
            <person name="Ginzburg D."/>
            <person name="Zhao K."/>
            <person name="Won S.Y."/>
            <person name="Oh T.-J."/>
            <person name="Yu Y."/>
            <person name="Kim N.-H."/>
            <person name="Lee O.R."/>
            <person name="Lee T.-H."/>
            <person name="Bashyal P."/>
            <person name="Kim T.-S."/>
            <person name="Lee W.-H."/>
            <person name="Kawkins C."/>
            <person name="Kim C.-K."/>
            <person name="Kim J.S."/>
            <person name="Ahn B.O."/>
            <person name="Rhee S.Y."/>
            <person name="Sohng J.K."/>
        </authorList>
    </citation>
    <scope>NUCLEOTIDE SEQUENCE</scope>
    <source>
        <tissue evidence="2">Leaf</tissue>
    </source>
</reference>
<keyword evidence="3" id="KW-1185">Reference proteome</keyword>
<dbReference type="PANTHER" id="PTHR47723">
    <property type="entry name" value="OS05G0353850 PROTEIN"/>
    <property type="match status" value="1"/>
</dbReference>
<gene>
    <name evidence="2" type="ORF">G2W53_013153</name>
</gene>
<dbReference type="GO" id="GO:0004523">
    <property type="term" value="F:RNA-DNA hybrid ribonuclease activity"/>
    <property type="evidence" value="ECO:0007669"/>
    <property type="project" value="InterPro"/>
</dbReference>
<dbReference type="PROSITE" id="PS50879">
    <property type="entry name" value="RNASE_H_1"/>
    <property type="match status" value="1"/>
</dbReference>
<evidence type="ECO:0000313" key="3">
    <source>
        <dbReference type="Proteomes" id="UP000634136"/>
    </source>
</evidence>
<dbReference type="EMBL" id="JAAIUW010000005">
    <property type="protein sequence ID" value="KAF7830820.1"/>
    <property type="molecule type" value="Genomic_DNA"/>
</dbReference>
<dbReference type="Proteomes" id="UP000634136">
    <property type="component" value="Unassembled WGS sequence"/>
</dbReference>
<comment type="caution">
    <text evidence="2">The sequence shown here is derived from an EMBL/GenBank/DDBJ whole genome shotgun (WGS) entry which is preliminary data.</text>
</comment>
<dbReference type="SUPFAM" id="SSF53098">
    <property type="entry name" value="Ribonuclease H-like"/>
    <property type="match status" value="1"/>
</dbReference>
<proteinExistence type="predicted"/>
<dbReference type="CDD" id="cd06222">
    <property type="entry name" value="RNase_H_like"/>
    <property type="match status" value="1"/>
</dbReference>
<dbReference type="Pfam" id="PF13966">
    <property type="entry name" value="zf-RVT"/>
    <property type="match status" value="1"/>
</dbReference>
<dbReference type="OrthoDB" id="1433444at2759"/>
<accession>A0A834TYE4</accession>
<organism evidence="2 3">
    <name type="scientific">Senna tora</name>
    <dbReference type="NCBI Taxonomy" id="362788"/>
    <lineage>
        <taxon>Eukaryota</taxon>
        <taxon>Viridiplantae</taxon>
        <taxon>Streptophyta</taxon>
        <taxon>Embryophyta</taxon>
        <taxon>Tracheophyta</taxon>
        <taxon>Spermatophyta</taxon>
        <taxon>Magnoliopsida</taxon>
        <taxon>eudicotyledons</taxon>
        <taxon>Gunneridae</taxon>
        <taxon>Pentapetalae</taxon>
        <taxon>rosids</taxon>
        <taxon>fabids</taxon>
        <taxon>Fabales</taxon>
        <taxon>Fabaceae</taxon>
        <taxon>Caesalpinioideae</taxon>
        <taxon>Cassia clade</taxon>
        <taxon>Senna</taxon>
    </lineage>
</organism>
<dbReference type="Pfam" id="PF13456">
    <property type="entry name" value="RVT_3"/>
    <property type="match status" value="1"/>
</dbReference>
<evidence type="ECO:0000313" key="2">
    <source>
        <dbReference type="EMBL" id="KAF7830820.1"/>
    </source>
</evidence>
<dbReference type="Gene3D" id="3.30.420.10">
    <property type="entry name" value="Ribonuclease H-like superfamily/Ribonuclease H"/>
    <property type="match status" value="1"/>
</dbReference>
<dbReference type="InterPro" id="IPR036397">
    <property type="entry name" value="RNaseH_sf"/>
</dbReference>
<dbReference type="PANTHER" id="PTHR47723:SF19">
    <property type="entry name" value="POLYNUCLEOTIDYL TRANSFERASE, RIBONUCLEASE H-LIKE SUPERFAMILY PROTEIN"/>
    <property type="match status" value="1"/>
</dbReference>
<dbReference type="AlphaFoldDB" id="A0A834TYE4"/>